<dbReference type="EMBL" id="JAFHKS010000042">
    <property type="protein sequence ID" value="MBN3545114.1"/>
    <property type="molecule type" value="Genomic_DNA"/>
</dbReference>
<dbReference type="PROSITE" id="PS51819">
    <property type="entry name" value="VOC"/>
    <property type="match status" value="1"/>
</dbReference>
<feature type="domain" description="VOC" evidence="1">
    <location>
        <begin position="4"/>
        <end position="138"/>
    </location>
</feature>
<accession>A0ABS2ZAA0</accession>
<name>A0ABS2ZAA0_9BACL</name>
<comment type="caution">
    <text evidence="2">The sequence shown here is derived from an EMBL/GenBank/DDBJ whole genome shotgun (WGS) entry which is preliminary data.</text>
</comment>
<dbReference type="CDD" id="cd06588">
    <property type="entry name" value="PhnB_like"/>
    <property type="match status" value="1"/>
</dbReference>
<organism evidence="2 3">
    <name type="scientific">Fictibacillus barbaricus</name>
    <dbReference type="NCBI Taxonomy" id="182136"/>
    <lineage>
        <taxon>Bacteria</taxon>
        <taxon>Bacillati</taxon>
        <taxon>Bacillota</taxon>
        <taxon>Bacilli</taxon>
        <taxon>Bacillales</taxon>
        <taxon>Fictibacillaceae</taxon>
        <taxon>Fictibacillus</taxon>
    </lineage>
</organism>
<dbReference type="InterPro" id="IPR037523">
    <property type="entry name" value="VOC_core"/>
</dbReference>
<evidence type="ECO:0000313" key="2">
    <source>
        <dbReference type="EMBL" id="MBN3545114.1"/>
    </source>
</evidence>
<dbReference type="PANTHER" id="PTHR33990:SF1">
    <property type="entry name" value="PROTEIN YJDN"/>
    <property type="match status" value="1"/>
</dbReference>
<evidence type="ECO:0000313" key="3">
    <source>
        <dbReference type="Proteomes" id="UP001319060"/>
    </source>
</evidence>
<sequence>MSLQLSPYLLMNGKAEEAIRYYEKVLGAELLFKQTIGEGPEEERVKFKESEQKYLAHAVIQIGDTKVMLADLFLELPFQQGNQVSICITTQTKEEAQQIYGKLAEEGEVIIELEEVYFSPAYGMVKDKFGVMFQIFTARNQ</sequence>
<dbReference type="PANTHER" id="PTHR33990">
    <property type="entry name" value="PROTEIN YJDN-RELATED"/>
    <property type="match status" value="1"/>
</dbReference>
<evidence type="ECO:0000259" key="1">
    <source>
        <dbReference type="PROSITE" id="PS51819"/>
    </source>
</evidence>
<dbReference type="Proteomes" id="UP001319060">
    <property type="component" value="Unassembled WGS sequence"/>
</dbReference>
<dbReference type="InterPro" id="IPR029068">
    <property type="entry name" value="Glyas_Bleomycin-R_OHBP_Dase"/>
</dbReference>
<dbReference type="InterPro" id="IPR028973">
    <property type="entry name" value="PhnB-like"/>
</dbReference>
<gene>
    <name evidence="2" type="ORF">JYA64_07405</name>
</gene>
<keyword evidence="3" id="KW-1185">Reference proteome</keyword>
<dbReference type="Pfam" id="PF06983">
    <property type="entry name" value="3-dmu-9_3-mt"/>
    <property type="match status" value="1"/>
</dbReference>
<reference evidence="2 3" key="1">
    <citation type="submission" date="2021-01" db="EMBL/GenBank/DDBJ databases">
        <title>Genome Sequencing of Type Strains.</title>
        <authorList>
            <person name="Lemaire J.F."/>
            <person name="Inderbitzin P."/>
            <person name="Collins S.B."/>
            <person name="Wespe N."/>
            <person name="Knight-Connoni V."/>
        </authorList>
    </citation>
    <scope>NUCLEOTIDE SEQUENCE [LARGE SCALE GENOMIC DNA]</scope>
    <source>
        <strain evidence="2 3">DSM 14730</strain>
    </source>
</reference>
<dbReference type="Gene3D" id="3.10.180.10">
    <property type="entry name" value="2,3-Dihydroxybiphenyl 1,2-Dioxygenase, domain 1"/>
    <property type="match status" value="1"/>
</dbReference>
<proteinExistence type="predicted"/>
<dbReference type="SUPFAM" id="SSF54593">
    <property type="entry name" value="Glyoxalase/Bleomycin resistance protein/Dihydroxybiphenyl dioxygenase"/>
    <property type="match status" value="1"/>
</dbReference>
<protein>
    <submittedName>
        <fullName evidence="2">VOC family protein</fullName>
    </submittedName>
</protein>
<dbReference type="RefSeq" id="WP_188403255.1">
    <property type="nucleotide sequence ID" value="NZ_BMCE01000002.1"/>
</dbReference>